<dbReference type="PANTHER" id="PTHR30537:SF5">
    <property type="entry name" value="HTH-TYPE TRANSCRIPTIONAL ACTIVATOR TTDR-RELATED"/>
    <property type="match status" value="1"/>
</dbReference>
<keyword evidence="3 7" id="KW-0238">DNA-binding</keyword>
<feature type="domain" description="HTH lysR-type" evidence="6">
    <location>
        <begin position="6"/>
        <end position="63"/>
    </location>
</feature>
<dbReference type="SUPFAM" id="SSF46785">
    <property type="entry name" value="Winged helix' DNA-binding domain"/>
    <property type="match status" value="1"/>
</dbReference>
<dbReference type="FunFam" id="1.10.10.10:FF:000001">
    <property type="entry name" value="LysR family transcriptional regulator"/>
    <property type="match status" value="1"/>
</dbReference>
<dbReference type="GO" id="GO:0003677">
    <property type="term" value="F:DNA binding"/>
    <property type="evidence" value="ECO:0007669"/>
    <property type="project" value="UniProtKB-KW"/>
</dbReference>
<dbReference type="InterPro" id="IPR058163">
    <property type="entry name" value="LysR-type_TF_proteobact-type"/>
</dbReference>
<dbReference type="InterPro" id="IPR005119">
    <property type="entry name" value="LysR_subst-bd"/>
</dbReference>
<evidence type="ECO:0000259" key="6">
    <source>
        <dbReference type="PROSITE" id="PS50931"/>
    </source>
</evidence>
<keyword evidence="4" id="KW-0804">Transcription</keyword>
<feature type="region of interest" description="Disordered" evidence="5">
    <location>
        <begin position="297"/>
        <end position="316"/>
    </location>
</feature>
<comment type="caution">
    <text evidence="7">The sequence shown here is derived from an EMBL/GenBank/DDBJ whole genome shotgun (WGS) entry which is preliminary data.</text>
</comment>
<proteinExistence type="inferred from homology"/>
<dbReference type="Gene3D" id="3.40.190.290">
    <property type="match status" value="1"/>
</dbReference>
<dbReference type="Pfam" id="PF00126">
    <property type="entry name" value="HTH_1"/>
    <property type="match status" value="1"/>
</dbReference>
<dbReference type="InterPro" id="IPR036390">
    <property type="entry name" value="WH_DNA-bd_sf"/>
</dbReference>
<evidence type="ECO:0000256" key="1">
    <source>
        <dbReference type="ARBA" id="ARBA00009437"/>
    </source>
</evidence>
<protein>
    <submittedName>
        <fullName evidence="7">DNA-binding transcriptional LysR family regulator</fullName>
    </submittedName>
</protein>
<reference evidence="7" key="1">
    <citation type="submission" date="2018-06" db="EMBL/GenBank/DDBJ databases">
        <title>Genomic Encyclopedia of Type Strains, Phase IV (KMG-V): Genome sequencing to study the core and pangenomes of soil and plant-associated prokaryotes.</title>
        <authorList>
            <person name="Whitman W."/>
        </authorList>
    </citation>
    <scope>NUCLEOTIDE SEQUENCE [LARGE SCALE GENOMIC DNA]</scope>
    <source>
        <strain evidence="7">MLR2-44</strain>
    </source>
</reference>
<evidence type="ECO:0000256" key="4">
    <source>
        <dbReference type="ARBA" id="ARBA00023163"/>
    </source>
</evidence>
<dbReference type="InterPro" id="IPR000847">
    <property type="entry name" value="LysR_HTH_N"/>
</dbReference>
<dbReference type="GO" id="GO:0003700">
    <property type="term" value="F:DNA-binding transcription factor activity"/>
    <property type="evidence" value="ECO:0007669"/>
    <property type="project" value="InterPro"/>
</dbReference>
<sequence>MSRKFDYLGDVEAFIAVVEQGSFTAGAVKLSTTPSVLSRAIARLEARLGRQLLRRTTRRLGLTDAGRLYFEQTRSAFSLLDDAEREVQGQEGELAGRVRLSVPTTYGHYRLPPLLARFTRLYPRVQVELNITNRNVDLAAEGFDLAIRLGHLPDSGLVARKLEDAALLLVASPDYIERMGMPQTLDALRQHQCLPFVMPRTGRLAPWVFRDDDRDLDWLPDASLAVSDDVLGVVSLAEQGVGICQSYEFIVRERIGRGRLVELLPQLRGRSRPFSVVYAPHRQQSAAARAMIELLTANEANEPQQPEPGRTTRQLR</sequence>
<keyword evidence="8" id="KW-1185">Reference proteome</keyword>
<dbReference type="AlphaFoldDB" id="A0A2W7PJS0"/>
<evidence type="ECO:0000313" key="8">
    <source>
        <dbReference type="Proteomes" id="UP000249638"/>
    </source>
</evidence>
<dbReference type="CDD" id="cd08422">
    <property type="entry name" value="PBP2_CrgA_like"/>
    <property type="match status" value="1"/>
</dbReference>
<accession>A0A2W7PJS0</accession>
<dbReference type="PROSITE" id="PS50931">
    <property type="entry name" value="HTH_LYSR"/>
    <property type="match status" value="1"/>
</dbReference>
<dbReference type="PANTHER" id="PTHR30537">
    <property type="entry name" value="HTH-TYPE TRANSCRIPTIONAL REGULATOR"/>
    <property type="match status" value="1"/>
</dbReference>
<dbReference type="Pfam" id="PF03466">
    <property type="entry name" value="LysR_substrate"/>
    <property type="match status" value="1"/>
</dbReference>
<dbReference type="Gene3D" id="1.10.10.10">
    <property type="entry name" value="Winged helix-like DNA-binding domain superfamily/Winged helix DNA-binding domain"/>
    <property type="match status" value="1"/>
</dbReference>
<evidence type="ECO:0000256" key="2">
    <source>
        <dbReference type="ARBA" id="ARBA00023015"/>
    </source>
</evidence>
<dbReference type="SUPFAM" id="SSF53850">
    <property type="entry name" value="Periplasmic binding protein-like II"/>
    <property type="match status" value="1"/>
</dbReference>
<evidence type="ECO:0000256" key="5">
    <source>
        <dbReference type="SAM" id="MobiDB-lite"/>
    </source>
</evidence>
<dbReference type="Proteomes" id="UP000249638">
    <property type="component" value="Unassembled WGS sequence"/>
</dbReference>
<name>A0A2W7PJS0_9BURK</name>
<gene>
    <name evidence="7" type="ORF">C7416_102582</name>
</gene>
<evidence type="ECO:0000256" key="3">
    <source>
        <dbReference type="ARBA" id="ARBA00023125"/>
    </source>
</evidence>
<comment type="similarity">
    <text evidence="1">Belongs to the LysR transcriptional regulatory family.</text>
</comment>
<evidence type="ECO:0000313" key="7">
    <source>
        <dbReference type="EMBL" id="PZX32407.1"/>
    </source>
</evidence>
<dbReference type="InterPro" id="IPR036388">
    <property type="entry name" value="WH-like_DNA-bd_sf"/>
</dbReference>
<dbReference type="EMBL" id="QKZN01000002">
    <property type="protein sequence ID" value="PZX32407.1"/>
    <property type="molecule type" value="Genomic_DNA"/>
</dbReference>
<organism evidence="7 8">
    <name type="scientific">Cupriavidus phytorum</name>
    <dbReference type="NCBI Taxonomy" id="3024399"/>
    <lineage>
        <taxon>Bacteria</taxon>
        <taxon>Pseudomonadati</taxon>
        <taxon>Pseudomonadota</taxon>
        <taxon>Betaproteobacteria</taxon>
        <taxon>Burkholderiales</taxon>
        <taxon>Burkholderiaceae</taxon>
        <taxon>Cupriavidus</taxon>
    </lineage>
</organism>
<keyword evidence="2" id="KW-0805">Transcription regulation</keyword>